<reference evidence="1" key="2">
    <citation type="journal article" date="2015" name="Fish Shellfish Immunol.">
        <title>Early steps in the European eel (Anguilla anguilla)-Vibrio vulnificus interaction in the gills: Role of the RtxA13 toxin.</title>
        <authorList>
            <person name="Callol A."/>
            <person name="Pajuelo D."/>
            <person name="Ebbesson L."/>
            <person name="Teles M."/>
            <person name="MacKenzie S."/>
            <person name="Amaro C."/>
        </authorList>
    </citation>
    <scope>NUCLEOTIDE SEQUENCE</scope>
</reference>
<evidence type="ECO:0000313" key="1">
    <source>
        <dbReference type="EMBL" id="JAH14469.1"/>
    </source>
</evidence>
<dbReference type="AlphaFoldDB" id="A0A0E9QCG1"/>
<organism evidence="1">
    <name type="scientific">Anguilla anguilla</name>
    <name type="common">European freshwater eel</name>
    <name type="synonym">Muraena anguilla</name>
    <dbReference type="NCBI Taxonomy" id="7936"/>
    <lineage>
        <taxon>Eukaryota</taxon>
        <taxon>Metazoa</taxon>
        <taxon>Chordata</taxon>
        <taxon>Craniata</taxon>
        <taxon>Vertebrata</taxon>
        <taxon>Euteleostomi</taxon>
        <taxon>Actinopterygii</taxon>
        <taxon>Neopterygii</taxon>
        <taxon>Teleostei</taxon>
        <taxon>Anguilliformes</taxon>
        <taxon>Anguillidae</taxon>
        <taxon>Anguilla</taxon>
    </lineage>
</organism>
<protein>
    <submittedName>
        <fullName evidence="1">Uncharacterized protein</fullName>
    </submittedName>
</protein>
<accession>A0A0E9QCG1</accession>
<reference evidence="1" key="1">
    <citation type="submission" date="2014-11" db="EMBL/GenBank/DDBJ databases">
        <authorList>
            <person name="Amaro Gonzalez C."/>
        </authorList>
    </citation>
    <scope>NUCLEOTIDE SEQUENCE</scope>
</reference>
<name>A0A0E9QCG1_ANGAN</name>
<dbReference type="EMBL" id="GBXM01084934">
    <property type="protein sequence ID" value="JAH23643.1"/>
    <property type="molecule type" value="Transcribed_RNA"/>
</dbReference>
<dbReference type="EMBL" id="GBXM01094108">
    <property type="protein sequence ID" value="JAH14469.1"/>
    <property type="molecule type" value="Transcribed_RNA"/>
</dbReference>
<proteinExistence type="predicted"/>
<sequence length="42" mass="4870">MCSLHTLILSRLPLTVQPQFPLPPVCYLYKLSGLWSTFTQLY</sequence>